<dbReference type="CDD" id="cd05237">
    <property type="entry name" value="UDP_invert_4-6DH_SDR_e"/>
    <property type="match status" value="1"/>
</dbReference>
<evidence type="ECO:0000259" key="2">
    <source>
        <dbReference type="Pfam" id="PF02719"/>
    </source>
</evidence>
<dbReference type="Proteomes" id="UP001235064">
    <property type="component" value="Unassembled WGS sequence"/>
</dbReference>
<dbReference type="PANTHER" id="PTHR43318:SF1">
    <property type="entry name" value="POLYSACCHARIDE BIOSYNTHESIS PROTEIN EPSC-RELATED"/>
    <property type="match status" value="1"/>
</dbReference>
<protein>
    <submittedName>
        <fullName evidence="3">Polysaccharide biosynthesis protein</fullName>
    </submittedName>
</protein>
<dbReference type="Pfam" id="PF02719">
    <property type="entry name" value="Polysacc_synt_2"/>
    <property type="match status" value="1"/>
</dbReference>
<dbReference type="InterPro" id="IPR003869">
    <property type="entry name" value="Polysac_CapD-like"/>
</dbReference>
<proteinExistence type="inferred from homology"/>
<name>A0ABT7N0R6_9MICO</name>
<dbReference type="SUPFAM" id="SSF51735">
    <property type="entry name" value="NAD(P)-binding Rossmann-fold domains"/>
    <property type="match status" value="2"/>
</dbReference>
<dbReference type="InterPro" id="IPR051203">
    <property type="entry name" value="Polysaccharide_Synthase-Rel"/>
</dbReference>
<dbReference type="Gene3D" id="3.40.50.720">
    <property type="entry name" value="NAD(P)-binding Rossmann-like Domain"/>
    <property type="match status" value="2"/>
</dbReference>
<organism evidence="3 4">
    <name type="scientific">Microbacterium candidum</name>
    <dbReference type="NCBI Taxonomy" id="3041922"/>
    <lineage>
        <taxon>Bacteria</taxon>
        <taxon>Bacillati</taxon>
        <taxon>Actinomycetota</taxon>
        <taxon>Actinomycetes</taxon>
        <taxon>Micrococcales</taxon>
        <taxon>Microbacteriaceae</taxon>
        <taxon>Microbacterium</taxon>
    </lineage>
</organism>
<dbReference type="PANTHER" id="PTHR43318">
    <property type="entry name" value="UDP-N-ACETYLGLUCOSAMINE 4,6-DEHYDRATASE"/>
    <property type="match status" value="1"/>
</dbReference>
<dbReference type="EMBL" id="JASXSZ010000004">
    <property type="protein sequence ID" value="MDL9980301.1"/>
    <property type="molecule type" value="Genomic_DNA"/>
</dbReference>
<accession>A0ABT7N0R6</accession>
<comment type="caution">
    <text evidence="3">The sequence shown here is derived from an EMBL/GenBank/DDBJ whole genome shotgun (WGS) entry which is preliminary data.</text>
</comment>
<reference evidence="3 4" key="1">
    <citation type="submission" date="2023-06" db="EMBL/GenBank/DDBJ databases">
        <title>Microbacterium sp. nov., isolated from a waste landfill.</title>
        <authorList>
            <person name="Wen W."/>
        </authorList>
    </citation>
    <scope>NUCLEOTIDE SEQUENCE [LARGE SCALE GENOMIC DNA]</scope>
    <source>
        <strain evidence="3 4">ASV49</strain>
    </source>
</reference>
<comment type="similarity">
    <text evidence="1">Belongs to the polysaccharide synthase family.</text>
</comment>
<feature type="domain" description="Polysaccharide biosynthesis protein CapD-like" evidence="2">
    <location>
        <begin position="136"/>
        <end position="413"/>
    </location>
</feature>
<dbReference type="InterPro" id="IPR036291">
    <property type="entry name" value="NAD(P)-bd_dom_sf"/>
</dbReference>
<keyword evidence="4" id="KW-1185">Reference proteome</keyword>
<gene>
    <name evidence="3" type="ORF">QSV35_13240</name>
</gene>
<evidence type="ECO:0000256" key="1">
    <source>
        <dbReference type="ARBA" id="ARBA00007430"/>
    </source>
</evidence>
<sequence>MARRILIAGFGTAGRSLAEDAARAGDLVVGYLDDDPRSPQILGGLDDVERVAADNAVDTVYFAIPSAPGEVVRDFAAAVTRAGVELAIIPRTYRIVSRERVSVSDLTDVDVLDFVGRAPVKHDMMHAHDAIRGKRVLVTGAAGSIGSRIVTQLDALDPELIIGVDRSEPGIFHLGQQLGHDPSRVLEIADVQSESRVAQLMSSYRPHYVFHVAAYKHVPLMQHNPVEAFNNNVWGTLNVMTQAAAAGVEQAVYVSTDKAVHPTNVMGATKRIGELIVADLAASGASTRFCGVRFGNVLESEGSVMQTFRRQLQNHRNLTVTHTDITRYFMTIDEAAQLVIQSATTGRQGELFVLDMGEPIRVYDLARSLIDAVDPSLDIDIIGLRPGEKMYEELSYQSSTVDATTHPKIFVVTEASGHTPGETVVWARGLLDATRNHAITGEQLRAQMRDFGFTALQ</sequence>
<evidence type="ECO:0000313" key="3">
    <source>
        <dbReference type="EMBL" id="MDL9980301.1"/>
    </source>
</evidence>
<evidence type="ECO:0000313" key="4">
    <source>
        <dbReference type="Proteomes" id="UP001235064"/>
    </source>
</evidence>